<dbReference type="Proteomes" id="UP001055117">
    <property type="component" value="Unassembled WGS sequence"/>
</dbReference>
<reference evidence="2 3" key="1">
    <citation type="journal article" date="2021" name="Front. Microbiol.">
        <title>Comprehensive Comparative Genomics and Phenotyping of Methylobacterium Species.</title>
        <authorList>
            <person name="Alessa O."/>
            <person name="Ogura Y."/>
            <person name="Fujitani Y."/>
            <person name="Takami H."/>
            <person name="Hayashi T."/>
            <person name="Sahin N."/>
            <person name="Tani A."/>
        </authorList>
    </citation>
    <scope>NUCLEOTIDE SEQUENCE [LARGE SCALE GENOMIC DNA]</scope>
    <source>
        <strain evidence="2 3">DSM 23679</strain>
    </source>
</reference>
<dbReference type="EMBL" id="BPQG01000065">
    <property type="protein sequence ID" value="GJD46069.1"/>
    <property type="molecule type" value="Genomic_DNA"/>
</dbReference>
<comment type="caution">
    <text evidence="2">The sequence shown here is derived from an EMBL/GenBank/DDBJ whole genome shotgun (WGS) entry which is preliminary data.</text>
</comment>
<keyword evidence="1" id="KW-0732">Signal</keyword>
<organism evidence="2 3">
    <name type="scientific">Methylobacterium cerastii</name>
    <dbReference type="NCBI Taxonomy" id="932741"/>
    <lineage>
        <taxon>Bacteria</taxon>
        <taxon>Pseudomonadati</taxon>
        <taxon>Pseudomonadota</taxon>
        <taxon>Alphaproteobacteria</taxon>
        <taxon>Hyphomicrobiales</taxon>
        <taxon>Methylobacteriaceae</taxon>
        <taxon>Methylobacterium</taxon>
    </lineage>
</organism>
<evidence type="ECO:0000313" key="3">
    <source>
        <dbReference type="Proteomes" id="UP001055117"/>
    </source>
</evidence>
<accession>A0ABQ4QMV7</accession>
<keyword evidence="3" id="KW-1185">Reference proteome</keyword>
<feature type="chain" id="PRO_5045400777" evidence="1">
    <location>
        <begin position="29"/>
        <end position="155"/>
    </location>
</feature>
<gene>
    <name evidence="2" type="ORF">AFCDBAGC_3949</name>
</gene>
<feature type="signal peptide" evidence="1">
    <location>
        <begin position="1"/>
        <end position="28"/>
    </location>
</feature>
<sequence length="155" mass="16273">MTCIRSKSVKALAISAVVAASLTSTASADCLRRVYNRSTAVLVASQDGGPAFVVPPGRSATVRLSRPGQIDLTAYCSSVDRFGRPVAGGREAARLHLDYEAVLDRCFMKFGDGFFQPELGPGFFGTTNTAPFTVNNPKQGDVVLGPSGAICSPEN</sequence>
<name>A0ABQ4QMV7_9HYPH</name>
<dbReference type="RefSeq" id="WP_147752062.1">
    <property type="nucleotide sequence ID" value="NZ_BPQG01000065.1"/>
</dbReference>
<protein>
    <submittedName>
        <fullName evidence="2">Uncharacterized protein</fullName>
    </submittedName>
</protein>
<proteinExistence type="predicted"/>
<evidence type="ECO:0000313" key="2">
    <source>
        <dbReference type="EMBL" id="GJD46069.1"/>
    </source>
</evidence>
<evidence type="ECO:0000256" key="1">
    <source>
        <dbReference type="SAM" id="SignalP"/>
    </source>
</evidence>